<accession>A0A0H4PGP5</accession>
<dbReference type="EMBL" id="CP012040">
    <property type="protein sequence ID" value="AKP52225.1"/>
    <property type="molecule type" value="Genomic_DNA"/>
</dbReference>
<feature type="active site" description="Charge relay system" evidence="1">
    <location>
        <position position="154"/>
    </location>
</feature>
<dbReference type="InterPro" id="IPR029058">
    <property type="entry name" value="AB_hydrolase_fold"/>
</dbReference>
<feature type="transmembrane region" description="Helical" evidence="2">
    <location>
        <begin position="33"/>
        <end position="50"/>
    </location>
</feature>
<evidence type="ECO:0000259" key="3">
    <source>
        <dbReference type="Pfam" id="PF08840"/>
    </source>
</evidence>
<dbReference type="GO" id="GO:0047617">
    <property type="term" value="F:fatty acyl-CoA hydrolase activity"/>
    <property type="evidence" value="ECO:0007669"/>
    <property type="project" value="TreeGrafter"/>
</dbReference>
<evidence type="ECO:0000256" key="1">
    <source>
        <dbReference type="PIRSR" id="PIRSR016521-1"/>
    </source>
</evidence>
<feature type="active site" description="Charge relay system" evidence="1">
    <location>
        <position position="296"/>
    </location>
</feature>
<keyword evidence="2" id="KW-0812">Transmembrane</keyword>
<dbReference type="OrthoDB" id="9809549at2"/>
<keyword evidence="4" id="KW-0378">Hydrolase</keyword>
<dbReference type="PANTHER" id="PTHR10824:SF4">
    <property type="entry name" value="ACYL-COENZYME A THIOESTERASE 1-LIKE"/>
    <property type="match status" value="1"/>
</dbReference>
<dbReference type="Pfam" id="PF08840">
    <property type="entry name" value="BAAT_C"/>
    <property type="match status" value="1"/>
</dbReference>
<protein>
    <submittedName>
        <fullName evidence="4">BAAT/Acyl-CoA thioester hydrolase</fullName>
    </submittedName>
</protein>
<dbReference type="KEGG" id="camu:CA2015_2815"/>
<name>A0A0H4PGP5_9BACT</name>
<dbReference type="Proteomes" id="UP000036520">
    <property type="component" value="Chromosome"/>
</dbReference>
<gene>
    <name evidence="4" type="ORF">CA2015_2815</name>
</gene>
<keyword evidence="2" id="KW-0472">Membrane</keyword>
<organism evidence="4 5">
    <name type="scientific">Cyclobacterium amurskyense</name>
    <dbReference type="NCBI Taxonomy" id="320787"/>
    <lineage>
        <taxon>Bacteria</taxon>
        <taxon>Pseudomonadati</taxon>
        <taxon>Bacteroidota</taxon>
        <taxon>Cytophagia</taxon>
        <taxon>Cytophagales</taxon>
        <taxon>Cyclobacteriaceae</taxon>
        <taxon>Cyclobacterium</taxon>
    </lineage>
</organism>
<dbReference type="PATRIC" id="fig|320787.5.peg.3078"/>
<dbReference type="InterPro" id="IPR016662">
    <property type="entry name" value="Acyl-CoA_thioEstase_long-chain"/>
</dbReference>
<dbReference type="Gene3D" id="3.40.50.1820">
    <property type="entry name" value="alpha/beta hydrolase"/>
    <property type="match status" value="1"/>
</dbReference>
<keyword evidence="2" id="KW-1133">Transmembrane helix</keyword>
<sequence length="349" mass="39356">MAVNFLSLLILKTKAKLFYLLIYLKKTMRNRKYILIVGMLFLLFGGYFIADKMLFSGVKPRAVDGNGFQANFFAKESIKNSPTVILIGGGQWGDYWGQQFAQKGLVGLSLPYIGKEGLPELPEGIELTYFENVLNWLKAQTEVNPNKIVVMGASRNAELALVLASVLPKHIRGVVAYAPSAVSWSNTVLPYNSNEIKASWKYKGIDIPYLPMDKIKGNKTNKIEMEGYWLDGLAKKDLLQKAMIKVENINGPILLFSGTDDKVWPSSVMSDLIEKRLTEHDFEHAFQNIKYDNAGHLISNNPEHKERLRTGRVNIDGKEYTYEFGGTEGGDFKAKQEAKIKLMEFIDKL</sequence>
<feature type="active site" description="Charge relay system" evidence="1">
    <location>
        <position position="261"/>
    </location>
</feature>
<reference evidence="4 5" key="1">
    <citation type="submission" date="2015-07" db="EMBL/GenBank/DDBJ databases">
        <authorList>
            <person name="Kim K.M."/>
        </authorList>
    </citation>
    <scope>NUCLEOTIDE SEQUENCE [LARGE SCALE GENOMIC DNA]</scope>
    <source>
        <strain evidence="4 5">KCTC 12363</strain>
    </source>
</reference>
<proteinExistence type="predicted"/>
<evidence type="ECO:0000256" key="2">
    <source>
        <dbReference type="SAM" id="Phobius"/>
    </source>
</evidence>
<evidence type="ECO:0000313" key="5">
    <source>
        <dbReference type="Proteomes" id="UP000036520"/>
    </source>
</evidence>
<dbReference type="AlphaFoldDB" id="A0A0H4PGP5"/>
<dbReference type="GO" id="GO:0006637">
    <property type="term" value="P:acyl-CoA metabolic process"/>
    <property type="evidence" value="ECO:0007669"/>
    <property type="project" value="InterPro"/>
</dbReference>
<evidence type="ECO:0000313" key="4">
    <source>
        <dbReference type="EMBL" id="AKP52225.1"/>
    </source>
</evidence>
<dbReference type="STRING" id="320787.CA2015_2815"/>
<dbReference type="PIRSF" id="PIRSF016521">
    <property type="entry name" value="Acyl-CoA_hydro"/>
    <property type="match status" value="1"/>
</dbReference>
<keyword evidence="5" id="KW-1185">Reference proteome</keyword>
<feature type="domain" description="BAAT/Acyl-CoA thioester hydrolase C-terminal" evidence="3">
    <location>
        <begin position="125"/>
        <end position="346"/>
    </location>
</feature>
<dbReference type="GO" id="GO:0006631">
    <property type="term" value="P:fatty acid metabolic process"/>
    <property type="evidence" value="ECO:0007669"/>
    <property type="project" value="TreeGrafter"/>
</dbReference>
<dbReference type="PANTHER" id="PTHR10824">
    <property type="entry name" value="ACYL-COENZYME A THIOESTERASE-RELATED"/>
    <property type="match status" value="1"/>
</dbReference>
<dbReference type="SUPFAM" id="SSF53474">
    <property type="entry name" value="alpha/beta-Hydrolases"/>
    <property type="match status" value="1"/>
</dbReference>
<dbReference type="InterPro" id="IPR014940">
    <property type="entry name" value="BAAT_C"/>
</dbReference>